<protein>
    <recommendedName>
        <fullName evidence="3">YtkA-like domain-containing protein</fullName>
    </recommendedName>
</protein>
<feature type="region of interest" description="Disordered" evidence="1">
    <location>
        <begin position="130"/>
        <end position="172"/>
    </location>
</feature>
<evidence type="ECO:0000256" key="1">
    <source>
        <dbReference type="SAM" id="MobiDB-lite"/>
    </source>
</evidence>
<dbReference type="Proteomes" id="UP000316882">
    <property type="component" value="Unassembled WGS sequence"/>
</dbReference>
<evidence type="ECO:0000259" key="3">
    <source>
        <dbReference type="Pfam" id="PF13115"/>
    </source>
</evidence>
<evidence type="ECO:0000313" key="5">
    <source>
        <dbReference type="Proteomes" id="UP000316882"/>
    </source>
</evidence>
<feature type="signal peptide" evidence="2">
    <location>
        <begin position="1"/>
        <end position="16"/>
    </location>
</feature>
<dbReference type="InterPro" id="IPR013783">
    <property type="entry name" value="Ig-like_fold"/>
</dbReference>
<reference evidence="4 5" key="1">
    <citation type="submission" date="2019-06" db="EMBL/GenBank/DDBJ databases">
        <title>Whole genome shotgun sequence of Brevibacillus parabrevis NBRC 12334.</title>
        <authorList>
            <person name="Hosoyama A."/>
            <person name="Uohara A."/>
            <person name="Ohji S."/>
            <person name="Ichikawa N."/>
        </authorList>
    </citation>
    <scope>NUCLEOTIDE SEQUENCE [LARGE SCALE GENOMIC DNA]</scope>
    <source>
        <strain evidence="4 5">NBRC 12334</strain>
    </source>
</reference>
<dbReference type="EMBL" id="BJMH01000005">
    <property type="protein sequence ID" value="GEB31860.1"/>
    <property type="molecule type" value="Genomic_DNA"/>
</dbReference>
<keyword evidence="2" id="KW-0732">Signal</keyword>
<dbReference type="RefSeq" id="WP_122964157.1">
    <property type="nucleotide sequence ID" value="NZ_BJMH01000005.1"/>
</dbReference>
<comment type="caution">
    <text evidence="4">The sequence shown here is derived from an EMBL/GenBank/DDBJ whole genome shotgun (WGS) entry which is preliminary data.</text>
</comment>
<dbReference type="Gene3D" id="2.60.40.10">
    <property type="entry name" value="Immunoglobulins"/>
    <property type="match status" value="2"/>
</dbReference>
<feature type="domain" description="YtkA-like" evidence="3">
    <location>
        <begin position="37"/>
        <end position="113"/>
    </location>
</feature>
<evidence type="ECO:0000313" key="4">
    <source>
        <dbReference type="EMBL" id="GEB31860.1"/>
    </source>
</evidence>
<proteinExistence type="predicted"/>
<keyword evidence="5" id="KW-1185">Reference proteome</keyword>
<feature type="chain" id="PRO_5039101125" description="YtkA-like domain-containing protein" evidence="2">
    <location>
        <begin position="17"/>
        <end position="260"/>
    </location>
</feature>
<dbReference type="AlphaFoldDB" id="A0A4Y3PBE6"/>
<dbReference type="InterPro" id="IPR032693">
    <property type="entry name" value="YtkA-like_dom"/>
</dbReference>
<sequence length="260" mass="28091">MKRFFTLFLSVLTVLAAACSNQNDQGMEAASGAPVDAAFTLEPTEPVAGGTITFSVKVTQEGKPVDDAREVSFEWWKDGQEKHETIPAKLAADGVYTAQQTISEPGSYFVYYHVTARDFHNMRKTPFTVKAADSNSPAGANATEQTATGHEHHGQAASGEAHAPSGVDFHLMPPDELAAQSEAAMLVHLMKDNQPFSGGTVKFEFWTGNEAKHSFVDAKESSAGQYEGKLTFPAAGDYTVKVHLEKGDIHDHKDFAVTVK</sequence>
<organism evidence="4 5">
    <name type="scientific">Brevibacillus parabrevis</name>
    <dbReference type="NCBI Taxonomy" id="54914"/>
    <lineage>
        <taxon>Bacteria</taxon>
        <taxon>Bacillati</taxon>
        <taxon>Bacillota</taxon>
        <taxon>Bacilli</taxon>
        <taxon>Bacillales</taxon>
        <taxon>Paenibacillaceae</taxon>
        <taxon>Brevibacillus</taxon>
    </lineage>
</organism>
<name>A0A4Y3PBE6_BREPA</name>
<accession>A0A4Y3PBE6</accession>
<gene>
    <name evidence="4" type="ORF">BPA01_14400</name>
</gene>
<feature type="compositionally biased region" description="Polar residues" evidence="1">
    <location>
        <begin position="133"/>
        <end position="148"/>
    </location>
</feature>
<dbReference type="Pfam" id="PF13115">
    <property type="entry name" value="YtkA"/>
    <property type="match status" value="2"/>
</dbReference>
<feature type="domain" description="YtkA-like" evidence="3">
    <location>
        <begin position="164"/>
        <end position="243"/>
    </location>
</feature>
<dbReference type="PROSITE" id="PS51257">
    <property type="entry name" value="PROKAR_LIPOPROTEIN"/>
    <property type="match status" value="1"/>
</dbReference>
<dbReference type="STRING" id="54914.AV540_02500"/>
<evidence type="ECO:0000256" key="2">
    <source>
        <dbReference type="SAM" id="SignalP"/>
    </source>
</evidence>